<feature type="transmembrane region" description="Helical" evidence="1">
    <location>
        <begin position="124"/>
        <end position="146"/>
    </location>
</feature>
<reference evidence="3" key="1">
    <citation type="submission" date="2019-03" db="EMBL/GenBank/DDBJ databases">
        <title>Snf2 controls pulcherriminic acid biosynthesis and connects pigmentation and antifungal activity of the yeast Metschnikowia pulcherrima.</title>
        <authorList>
            <person name="Gore-Lloyd D."/>
            <person name="Sumann I."/>
            <person name="Brachmann A.O."/>
            <person name="Schneeberger K."/>
            <person name="Ortiz-Merino R.A."/>
            <person name="Moreno-Beltran M."/>
            <person name="Schlaefli M."/>
            <person name="Kirner P."/>
            <person name="Santos Kron A."/>
            <person name="Wolfe K.H."/>
            <person name="Piel J."/>
            <person name="Ahrens C.H."/>
            <person name="Henk D."/>
            <person name="Freimoser F.M."/>
        </authorList>
    </citation>
    <scope>NUCLEOTIDE SEQUENCE [LARGE SCALE GENOMIC DNA]</scope>
    <source>
        <strain evidence="3">APC 1.2</strain>
    </source>
</reference>
<protein>
    <submittedName>
        <fullName evidence="2">Uncharacterized protein</fullName>
    </submittedName>
</protein>
<organism evidence="2 3">
    <name type="scientific">Metschnikowia aff. pulcherrima</name>
    <dbReference type="NCBI Taxonomy" id="2163413"/>
    <lineage>
        <taxon>Eukaryota</taxon>
        <taxon>Fungi</taxon>
        <taxon>Dikarya</taxon>
        <taxon>Ascomycota</taxon>
        <taxon>Saccharomycotina</taxon>
        <taxon>Pichiomycetes</taxon>
        <taxon>Metschnikowiaceae</taxon>
        <taxon>Metschnikowia</taxon>
    </lineage>
</organism>
<keyword evidence="1" id="KW-0812">Transmembrane</keyword>
<proteinExistence type="predicted"/>
<accession>A0A4P6XMZ3</accession>
<evidence type="ECO:0000313" key="3">
    <source>
        <dbReference type="Proteomes" id="UP000292447"/>
    </source>
</evidence>
<feature type="transmembrane region" description="Helical" evidence="1">
    <location>
        <begin position="99"/>
        <end position="118"/>
    </location>
</feature>
<sequence length="291" mass="33448">MSDLIKPVPAGLARCTYAIDSIVCKKIHNPILAATIVAGTLATVVVKQYIAWPPYSLFEESGFLPDFLQNAMNLLFMIRFPPQSRRALHIRSNKYVEGLLFVCLNIVAMVSLCSPYPFSSLMNLAFRVLLWVLIICPYVILALNLAEFTWGSIGEKEQKSEYKREGLLALIVDANNSFMAIFIAQSFTAVNLDLPYYENWIMPVIYKCATYSLKFYLIYCFVLYEIVVVIYDIHDIRSYRELYQPVQLGTRKRTWGSLCDEATPYFLYSATVFALIFDAVMMWLEFSFQHL</sequence>
<feature type="transmembrane region" description="Helical" evidence="1">
    <location>
        <begin position="209"/>
        <end position="231"/>
    </location>
</feature>
<feature type="transmembrane region" description="Helical" evidence="1">
    <location>
        <begin position="265"/>
        <end position="284"/>
    </location>
</feature>
<dbReference type="Proteomes" id="UP000292447">
    <property type="component" value="Chromosome II"/>
</dbReference>
<dbReference type="AlphaFoldDB" id="A0A4P6XMZ3"/>
<gene>
    <name evidence="2" type="ORF">METSCH_B05900</name>
</gene>
<feature type="transmembrane region" description="Helical" evidence="1">
    <location>
        <begin position="167"/>
        <end position="189"/>
    </location>
</feature>
<keyword evidence="1" id="KW-0472">Membrane</keyword>
<evidence type="ECO:0000313" key="2">
    <source>
        <dbReference type="EMBL" id="QBM87388.1"/>
    </source>
</evidence>
<keyword evidence="3" id="KW-1185">Reference proteome</keyword>
<keyword evidence="1" id="KW-1133">Transmembrane helix</keyword>
<evidence type="ECO:0000256" key="1">
    <source>
        <dbReference type="SAM" id="Phobius"/>
    </source>
</evidence>
<name>A0A4P6XMZ3_9ASCO</name>
<dbReference type="EMBL" id="CP034457">
    <property type="protein sequence ID" value="QBM87388.1"/>
    <property type="molecule type" value="Genomic_DNA"/>
</dbReference>